<evidence type="ECO:0000313" key="1">
    <source>
        <dbReference type="EMBL" id="VCU38979.1"/>
    </source>
</evidence>
<sequence>MWDECHLGAQHKLLRDSEALGSPFNQIMYIYSQLDSDAIKIVYTTARTLSENGEGKGIDFLE</sequence>
<evidence type="ECO:0000313" key="2">
    <source>
        <dbReference type="Proteomes" id="UP000324639"/>
    </source>
</evidence>
<dbReference type="Proteomes" id="UP000324639">
    <property type="component" value="Chromosome Bgt_-01"/>
</dbReference>
<dbReference type="EMBL" id="LR026984">
    <property type="protein sequence ID" value="VCU38979.1"/>
    <property type="molecule type" value="Genomic_DNA"/>
</dbReference>
<gene>
    <name evidence="1" type="ORF">BGT96224V316_LOCUS230</name>
</gene>
<name>A0A9X9PQ94_BLUGR</name>
<dbReference type="AlphaFoldDB" id="A0A9X9PQ94"/>
<protein>
    <submittedName>
        <fullName evidence="1">Bgt-50242</fullName>
    </submittedName>
</protein>
<proteinExistence type="predicted"/>
<reference evidence="1 2" key="1">
    <citation type="submission" date="2018-08" db="EMBL/GenBank/DDBJ databases">
        <authorList>
            <person name="Muller C M."/>
        </authorList>
    </citation>
    <scope>NUCLEOTIDE SEQUENCE [LARGE SCALE GENOMIC DNA]</scope>
</reference>
<accession>A0A9X9PQ94</accession>
<keyword evidence="2" id="KW-1185">Reference proteome</keyword>
<organism evidence="1 2">
    <name type="scientific">Blumeria graminis f. sp. tritici</name>
    <dbReference type="NCBI Taxonomy" id="62690"/>
    <lineage>
        <taxon>Eukaryota</taxon>
        <taxon>Fungi</taxon>
        <taxon>Dikarya</taxon>
        <taxon>Ascomycota</taxon>
        <taxon>Pezizomycotina</taxon>
        <taxon>Leotiomycetes</taxon>
        <taxon>Erysiphales</taxon>
        <taxon>Erysiphaceae</taxon>
        <taxon>Blumeria</taxon>
    </lineage>
</organism>